<dbReference type="GeneID" id="54479144"/>
<protein>
    <submittedName>
        <fullName evidence="1">Uncharacterized protein</fullName>
    </submittedName>
</protein>
<reference evidence="1" key="1">
    <citation type="journal article" date="2020" name="Stud. Mycol.">
        <title>101 Dothideomycetes genomes: a test case for predicting lifestyles and emergence of pathogens.</title>
        <authorList>
            <person name="Haridas S."/>
            <person name="Albert R."/>
            <person name="Binder M."/>
            <person name="Bloem J."/>
            <person name="Labutti K."/>
            <person name="Salamov A."/>
            <person name="Andreopoulos B."/>
            <person name="Baker S."/>
            <person name="Barry K."/>
            <person name="Bills G."/>
            <person name="Bluhm B."/>
            <person name="Cannon C."/>
            <person name="Castanera R."/>
            <person name="Culley D."/>
            <person name="Daum C."/>
            <person name="Ezra D."/>
            <person name="Gonzalez J."/>
            <person name="Henrissat B."/>
            <person name="Kuo A."/>
            <person name="Liang C."/>
            <person name="Lipzen A."/>
            <person name="Lutzoni F."/>
            <person name="Magnuson J."/>
            <person name="Mondo S."/>
            <person name="Nolan M."/>
            <person name="Ohm R."/>
            <person name="Pangilinan J."/>
            <person name="Park H.-J."/>
            <person name="Ramirez L."/>
            <person name="Alfaro M."/>
            <person name="Sun H."/>
            <person name="Tritt A."/>
            <person name="Yoshinaga Y."/>
            <person name="Zwiers L.-H."/>
            <person name="Turgeon B."/>
            <person name="Goodwin S."/>
            <person name="Spatafora J."/>
            <person name="Crous P."/>
            <person name="Grigoriev I."/>
        </authorList>
    </citation>
    <scope>NUCLEOTIDE SEQUENCE</scope>
    <source>
        <strain evidence="1">CBS 113389</strain>
    </source>
</reference>
<evidence type="ECO:0000313" key="2">
    <source>
        <dbReference type="Proteomes" id="UP000799767"/>
    </source>
</evidence>
<dbReference type="AlphaFoldDB" id="A0A6A6PJR6"/>
<keyword evidence="2" id="KW-1185">Reference proteome</keyword>
<dbReference type="EMBL" id="MU001640">
    <property type="protein sequence ID" value="KAF2480242.1"/>
    <property type="molecule type" value="Genomic_DNA"/>
</dbReference>
<dbReference type="Proteomes" id="UP000799767">
    <property type="component" value="Unassembled WGS sequence"/>
</dbReference>
<accession>A0A6A6PJR6</accession>
<organism evidence="1 2">
    <name type="scientific">Neohortaea acidophila</name>
    <dbReference type="NCBI Taxonomy" id="245834"/>
    <lineage>
        <taxon>Eukaryota</taxon>
        <taxon>Fungi</taxon>
        <taxon>Dikarya</taxon>
        <taxon>Ascomycota</taxon>
        <taxon>Pezizomycotina</taxon>
        <taxon>Dothideomycetes</taxon>
        <taxon>Dothideomycetidae</taxon>
        <taxon>Mycosphaerellales</taxon>
        <taxon>Teratosphaeriaceae</taxon>
        <taxon>Neohortaea</taxon>
    </lineage>
</organism>
<gene>
    <name evidence="1" type="ORF">BDY17DRAFT_34826</name>
</gene>
<name>A0A6A6PJR6_9PEZI</name>
<sequence length="294" mass="32955">MSAKSTGGEVMLELLKRDGFSLFFVCDYSIRRCATGRGYGKRTGGSWSFAAHLVRDPPKLIRSSGRVLPFVFQPSHDPSSQRVAFRVDIVNLGQRQHDRRLWLTKLFRSAGVSEHTATVFWDRRRKTLTASEPTADRNHRVSHHVSYLSPAGSSQQPPCPYCRNSKTPLRHREAGSHLRRARGTNRLDRYRRHASRCAGRPYGATRSAQHAARTGLFPLNHRSAEPARLRPLRCLRSRAPQLSPSLTRTCRIAPTSPSSICNASSAMQSPNASSMNLSLALSRIPRHPVCLPRM</sequence>
<proteinExistence type="predicted"/>
<dbReference type="RefSeq" id="XP_033586812.1">
    <property type="nucleotide sequence ID" value="XM_033738142.1"/>
</dbReference>
<evidence type="ECO:0000313" key="1">
    <source>
        <dbReference type="EMBL" id="KAF2480242.1"/>
    </source>
</evidence>